<accession>C1F3V4</accession>
<evidence type="ECO:0000313" key="1">
    <source>
        <dbReference type="EMBL" id="ACO33856.1"/>
    </source>
</evidence>
<dbReference type="KEGG" id="aca:ACP_2894"/>
<dbReference type="InParanoid" id="C1F3V4"/>
<name>C1F3V4_ACIC5</name>
<dbReference type="HOGENOM" id="CLU_2067997_0_0_0"/>
<dbReference type="STRING" id="240015.ACP_2894"/>
<gene>
    <name evidence="1" type="ordered locus">ACP_2894</name>
</gene>
<organism evidence="1 2">
    <name type="scientific">Acidobacterium capsulatum (strain ATCC 51196 / DSM 11244 / BCRC 80197 / JCM 7670 / NBRC 15755 / NCIMB 13165 / 161)</name>
    <dbReference type="NCBI Taxonomy" id="240015"/>
    <lineage>
        <taxon>Bacteria</taxon>
        <taxon>Pseudomonadati</taxon>
        <taxon>Acidobacteriota</taxon>
        <taxon>Terriglobia</taxon>
        <taxon>Terriglobales</taxon>
        <taxon>Acidobacteriaceae</taxon>
        <taxon>Acidobacterium</taxon>
    </lineage>
</organism>
<dbReference type="eggNOG" id="ENOG5032RTV">
    <property type="taxonomic scope" value="Bacteria"/>
</dbReference>
<proteinExistence type="predicted"/>
<protein>
    <submittedName>
        <fullName evidence="1">Uncharacterized protein</fullName>
    </submittedName>
</protein>
<keyword evidence="2" id="KW-1185">Reference proteome</keyword>
<evidence type="ECO:0000313" key="2">
    <source>
        <dbReference type="Proteomes" id="UP000002207"/>
    </source>
</evidence>
<sequence>MRVSKYGCAAVITPGRKESAVAYAVRPGVLFGEEIAHLIDHGFQKFFKTSRGEFPATADHLRAMHRFTEEVREISGGVSLYNEALGTVSAEYMYDRVKGRDLPASERPKRAWEVAAGH</sequence>
<dbReference type="EMBL" id="CP001472">
    <property type="protein sequence ID" value="ACO33856.1"/>
    <property type="molecule type" value="Genomic_DNA"/>
</dbReference>
<dbReference type="AlphaFoldDB" id="C1F3V4"/>
<reference evidence="1 2" key="1">
    <citation type="journal article" date="2009" name="Appl. Environ. Microbiol.">
        <title>Three genomes from the phylum Acidobacteria provide insight into the lifestyles of these microorganisms in soils.</title>
        <authorList>
            <person name="Ward N.L."/>
            <person name="Challacombe J.F."/>
            <person name="Janssen P.H."/>
            <person name="Henrissat B."/>
            <person name="Coutinho P.M."/>
            <person name="Wu M."/>
            <person name="Xie G."/>
            <person name="Haft D.H."/>
            <person name="Sait M."/>
            <person name="Badger J."/>
            <person name="Barabote R.D."/>
            <person name="Bradley B."/>
            <person name="Brettin T.S."/>
            <person name="Brinkac L.M."/>
            <person name="Bruce D."/>
            <person name="Creasy T."/>
            <person name="Daugherty S.C."/>
            <person name="Davidsen T.M."/>
            <person name="DeBoy R.T."/>
            <person name="Detter J.C."/>
            <person name="Dodson R.J."/>
            <person name="Durkin A.S."/>
            <person name="Ganapathy A."/>
            <person name="Gwinn-Giglio M."/>
            <person name="Han C.S."/>
            <person name="Khouri H."/>
            <person name="Kiss H."/>
            <person name="Kothari S.P."/>
            <person name="Madupu R."/>
            <person name="Nelson K.E."/>
            <person name="Nelson W.C."/>
            <person name="Paulsen I."/>
            <person name="Penn K."/>
            <person name="Ren Q."/>
            <person name="Rosovitz M.J."/>
            <person name="Selengut J.D."/>
            <person name="Shrivastava S."/>
            <person name="Sullivan S.A."/>
            <person name="Tapia R."/>
            <person name="Thompson L.S."/>
            <person name="Watkins K.L."/>
            <person name="Yang Q."/>
            <person name="Yu C."/>
            <person name="Zafar N."/>
            <person name="Zhou L."/>
            <person name="Kuske C.R."/>
        </authorList>
    </citation>
    <scope>NUCLEOTIDE SEQUENCE [LARGE SCALE GENOMIC DNA]</scope>
    <source>
        <strain evidence="2">ATCC 51196 / DSM 11244 / BCRC 80197 / JCM 7670 / NBRC 15755 / NCIMB 13165 / 161</strain>
    </source>
</reference>
<dbReference type="Proteomes" id="UP000002207">
    <property type="component" value="Chromosome"/>
</dbReference>